<accession>A0A9Q0R5T4</accession>
<dbReference type="InterPro" id="IPR001245">
    <property type="entry name" value="Ser-Thr/Tyr_kinase_cat_dom"/>
</dbReference>
<dbReference type="Pfam" id="PF07714">
    <property type="entry name" value="PK_Tyr_Ser-Thr"/>
    <property type="match status" value="1"/>
</dbReference>
<dbReference type="SUPFAM" id="SSF50965">
    <property type="entry name" value="Galactose oxidase, central domain"/>
    <property type="match status" value="1"/>
</dbReference>
<keyword evidence="5 6" id="KW-0067">ATP-binding</keyword>
<evidence type="ECO:0000256" key="4">
    <source>
        <dbReference type="ARBA" id="ARBA00022741"/>
    </source>
</evidence>
<dbReference type="InterPro" id="IPR008271">
    <property type="entry name" value="Ser/Thr_kinase_AS"/>
</dbReference>
<dbReference type="Gene3D" id="1.10.510.10">
    <property type="entry name" value="Transferase(Phosphotransferase) domain 1"/>
    <property type="match status" value="1"/>
</dbReference>
<dbReference type="InterPro" id="IPR055164">
    <property type="entry name" value="EDR1/CTR1/ARMC3-like_pept-like"/>
</dbReference>
<dbReference type="Gene3D" id="2.120.10.80">
    <property type="entry name" value="Kelch-type beta propeller"/>
    <property type="match status" value="2"/>
</dbReference>
<name>A0A9Q0R5T4_ANAIG</name>
<evidence type="ECO:0000256" key="2">
    <source>
        <dbReference type="ARBA" id="ARBA00022527"/>
    </source>
</evidence>
<dbReference type="PROSITE" id="PS50011">
    <property type="entry name" value="PROTEIN_KINASE_DOM"/>
    <property type="match status" value="1"/>
</dbReference>
<dbReference type="PRINTS" id="PR00109">
    <property type="entry name" value="TYRKINASE"/>
</dbReference>
<keyword evidence="4 6" id="KW-0547">Nucleotide-binding</keyword>
<evidence type="ECO:0000256" key="5">
    <source>
        <dbReference type="ARBA" id="ARBA00022840"/>
    </source>
</evidence>
<dbReference type="InterPro" id="IPR011043">
    <property type="entry name" value="Gal_Oxase/kelch_b-propeller"/>
</dbReference>
<keyword evidence="8" id="KW-0808">Transferase</keyword>
<feature type="domain" description="Protein kinase" evidence="7">
    <location>
        <begin position="762"/>
        <end position="1021"/>
    </location>
</feature>
<dbReference type="PROSITE" id="PS00108">
    <property type="entry name" value="PROTEIN_KINASE_ST"/>
    <property type="match status" value="1"/>
</dbReference>
<dbReference type="SMART" id="SM00220">
    <property type="entry name" value="S_TKc"/>
    <property type="match status" value="1"/>
</dbReference>
<comment type="caution">
    <text evidence="8">The sequence shown here is derived from an EMBL/GenBank/DDBJ whole genome shotgun (WGS) entry which is preliminary data.</text>
</comment>
<dbReference type="GO" id="GO:0005524">
    <property type="term" value="F:ATP binding"/>
    <property type="evidence" value="ECO:0007669"/>
    <property type="project" value="UniProtKB-UniRule"/>
</dbReference>
<dbReference type="CDD" id="cd13999">
    <property type="entry name" value="STKc_MAP3K-like"/>
    <property type="match status" value="1"/>
</dbReference>
<keyword evidence="8" id="KW-0418">Kinase</keyword>
<gene>
    <name evidence="8" type="ORF">M0811_12848</name>
</gene>
<keyword evidence="1" id="KW-0880">Kelch repeat</keyword>
<dbReference type="OrthoDB" id="339325at2759"/>
<organism evidence="8 9">
    <name type="scientific">Anaeramoeba ignava</name>
    <name type="common">Anaerobic marine amoeba</name>
    <dbReference type="NCBI Taxonomy" id="1746090"/>
    <lineage>
        <taxon>Eukaryota</taxon>
        <taxon>Metamonada</taxon>
        <taxon>Anaeramoebidae</taxon>
        <taxon>Anaeramoeba</taxon>
    </lineage>
</organism>
<dbReference type="Proteomes" id="UP001149090">
    <property type="component" value="Unassembled WGS sequence"/>
</dbReference>
<dbReference type="OMA" id="CCKEPLE"/>
<keyword evidence="9" id="KW-1185">Reference proteome</keyword>
<keyword evidence="2" id="KW-0723">Serine/threonine-protein kinase</keyword>
<evidence type="ECO:0000313" key="8">
    <source>
        <dbReference type="EMBL" id="KAJ5067496.1"/>
    </source>
</evidence>
<dbReference type="InterPro" id="IPR017441">
    <property type="entry name" value="Protein_kinase_ATP_BS"/>
</dbReference>
<dbReference type="Gene3D" id="3.30.200.20">
    <property type="entry name" value="Phosphorylase Kinase, domain 1"/>
    <property type="match status" value="1"/>
</dbReference>
<dbReference type="Pfam" id="PF14381">
    <property type="entry name" value="EDR1_CTR1_ARMC3_pept"/>
    <property type="match status" value="1"/>
</dbReference>
<evidence type="ECO:0000256" key="3">
    <source>
        <dbReference type="ARBA" id="ARBA00022737"/>
    </source>
</evidence>
<dbReference type="PANTHER" id="PTHR46093:SF18">
    <property type="entry name" value="FIBRONECTIN TYPE-III DOMAIN-CONTAINING PROTEIN"/>
    <property type="match status" value="1"/>
</dbReference>
<dbReference type="SUPFAM" id="SSF56112">
    <property type="entry name" value="Protein kinase-like (PK-like)"/>
    <property type="match status" value="1"/>
</dbReference>
<reference evidence="8" key="1">
    <citation type="submission" date="2022-10" db="EMBL/GenBank/DDBJ databases">
        <title>Novel sulphate-reducing endosymbionts in the free-living metamonad Anaeramoeba.</title>
        <authorList>
            <person name="Jerlstrom-Hultqvist J."/>
            <person name="Cepicka I."/>
            <person name="Gallot-Lavallee L."/>
            <person name="Salas-Leiva D."/>
            <person name="Curtis B.A."/>
            <person name="Zahonova K."/>
            <person name="Pipaliya S."/>
            <person name="Dacks J."/>
            <person name="Roger A.J."/>
        </authorList>
    </citation>
    <scope>NUCLEOTIDE SEQUENCE</scope>
    <source>
        <strain evidence="8">BMAN</strain>
    </source>
</reference>
<dbReference type="InterPro" id="IPR015915">
    <property type="entry name" value="Kelch-typ_b-propeller"/>
</dbReference>
<evidence type="ECO:0000259" key="7">
    <source>
        <dbReference type="PROSITE" id="PS50011"/>
    </source>
</evidence>
<dbReference type="GO" id="GO:0004674">
    <property type="term" value="F:protein serine/threonine kinase activity"/>
    <property type="evidence" value="ECO:0007669"/>
    <property type="project" value="UniProtKB-KW"/>
</dbReference>
<dbReference type="PROSITE" id="PS00107">
    <property type="entry name" value="PROTEIN_KINASE_ATP"/>
    <property type="match status" value="1"/>
</dbReference>
<dbReference type="SUPFAM" id="SSF117281">
    <property type="entry name" value="Kelch motif"/>
    <property type="match status" value="1"/>
</dbReference>
<protein>
    <submittedName>
        <fullName evidence="8">Serine/threonine-protein kinase edr1</fullName>
    </submittedName>
</protein>
<evidence type="ECO:0000256" key="1">
    <source>
        <dbReference type="ARBA" id="ARBA00022441"/>
    </source>
</evidence>
<evidence type="ECO:0000256" key="6">
    <source>
        <dbReference type="PROSITE-ProRule" id="PRU10141"/>
    </source>
</evidence>
<proteinExistence type="predicted"/>
<evidence type="ECO:0000313" key="9">
    <source>
        <dbReference type="Proteomes" id="UP001149090"/>
    </source>
</evidence>
<sequence length="1029" mass="117875">MWSKVKGNGRPPTERHTHSTLLWDKKLVIFGGHAKNLRTETEIFYNEVYTLDSETLKWQTRKRAGGPSPRAGHTANLIDNSNKMLIFGGSLSVLEYSNEIYVLDLDSSKWIKASPNGTIPKPRHGHSFTNFALNKMLLFGGYNFSQGESDFYNDMHILNTETFTWEKVESSGSIPMTRDKHSMTHIGGNRYLLFGGHNFDQYFSAIHVFDTGTLEWTSPETRGNRAPAARDGHTMVSLGDGRILLWGGSSGGENYFNDMWSLDPREMKWEKQEAKGKWPAPRSGHTMTLANGRVFVFGGLGIGDLFYNDTFMLSIGDDIEKLVKGIDTELSVRKSSPSHSNIMEKQQSKIIEQQSKIIEQQQQQQHFPKPNSMHNSKKSKQFNFRQNGIQTPDNQTYHFHLTKAFSQNIRPRTYSIDENRSNFPFGIQIPNAYDYNSQHFISPTITNQEAKNPEAISRLYYEQNVLNFNDIIIDGFYDPGRSSSFLSFPEHQKEEVDVNSREILLVDINVDKPLETFRNNTVSTLKSIPDARTRVLLLSLMVSNLFGGSHNPNIVFENSLNIRQLKKRFKSNIIPIGFINYGLCRHRAIMFKYISDSLNIVEDDHNLMIYTRVVRGVYANPQEADEIGGHVWNIVRVYGTDYVLDVMFEPSKLQETRSWRSSNYFRIRRQKENLFIVGGTGASIHSTLGLEFMIDKARKDDLSEDSKDSNQDEKIINPNINTNNINDFQEILENSNNIQKTKNIEENNQLKNPKWEIKPKDFIRGEMIGVGEFGVVYKGKWLGIDIAIKTLLVQDLQENEIFEFKQDLMEISNLRHPKLVQFLGASFEPPNISIINEFIPKKTLRHILQNKKIEIQTSTALQWAIDIAKTMHYLHSCNPCVVHHDLKTDNILVGNDNSIKISDFGFLKTKKIIANKTNRGMGNPAFTAPEILKNEDYTNKSDIYSFGILLWEITTREIPFHQMNPLQLAIAVLSQGKRPTIPYSCPPQVAALIKSCWDEKPESRPTFEVVYQNLEKIDETLKKEPNDKN</sequence>
<feature type="binding site" evidence="6">
    <location>
        <position position="789"/>
    </location>
    <ligand>
        <name>ATP</name>
        <dbReference type="ChEBI" id="CHEBI:30616"/>
    </ligand>
</feature>
<dbReference type="Pfam" id="PF24681">
    <property type="entry name" value="Kelch_KLHDC2_KLHL20_DRC7"/>
    <property type="match status" value="1"/>
</dbReference>
<dbReference type="PANTHER" id="PTHR46093">
    <property type="entry name" value="ACYL-COA-BINDING DOMAIN-CONTAINING PROTEIN 5"/>
    <property type="match status" value="1"/>
</dbReference>
<keyword evidence="3" id="KW-0677">Repeat</keyword>
<dbReference type="EMBL" id="JAPDFW010000126">
    <property type="protein sequence ID" value="KAJ5067496.1"/>
    <property type="molecule type" value="Genomic_DNA"/>
</dbReference>
<dbReference type="InterPro" id="IPR011009">
    <property type="entry name" value="Kinase-like_dom_sf"/>
</dbReference>
<dbReference type="AlphaFoldDB" id="A0A9Q0R5T4"/>
<dbReference type="InterPro" id="IPR000719">
    <property type="entry name" value="Prot_kinase_dom"/>
</dbReference>